<comment type="caution">
    <text evidence="2">Lacks conserved residue(s) required for the propagation of feature annotation.</text>
</comment>
<comment type="function">
    <text evidence="2">Catalyzes the ATP-dependent phosphorylation of thiamine-monophosphate (TMP) to form thiamine-pyrophosphate (TPP), the active form of vitamin B1.</text>
</comment>
<feature type="binding site" evidence="2">
    <location>
        <position position="51"/>
    </location>
    <ligand>
        <name>Mg(2+)</name>
        <dbReference type="ChEBI" id="CHEBI:18420"/>
        <label>2</label>
    </ligand>
</feature>
<comment type="pathway">
    <text evidence="2">Cofactor biosynthesis; thiamine diphosphate biosynthesis; thiamine diphosphate from thiamine phosphate: step 1/1.</text>
</comment>
<dbReference type="InterPro" id="IPR010918">
    <property type="entry name" value="PurM-like_C_dom"/>
</dbReference>
<dbReference type="SUPFAM" id="SSF55326">
    <property type="entry name" value="PurM N-terminal domain-like"/>
    <property type="match status" value="1"/>
</dbReference>
<keyword evidence="2" id="KW-0547">Nucleotide-binding</keyword>
<dbReference type="Pfam" id="PF02769">
    <property type="entry name" value="AIRS_C"/>
    <property type="match status" value="1"/>
</dbReference>
<dbReference type="EC" id="2.7.4.16" evidence="2"/>
<feature type="binding site" evidence="2">
    <location>
        <position position="205"/>
    </location>
    <ligand>
        <name>Mg(2+)</name>
        <dbReference type="ChEBI" id="CHEBI:18420"/>
        <label>5</label>
    </ligand>
</feature>
<feature type="binding site" evidence="2">
    <location>
        <position position="79"/>
    </location>
    <ligand>
        <name>Mg(2+)</name>
        <dbReference type="ChEBI" id="CHEBI:18420"/>
        <label>3</label>
    </ligand>
</feature>
<feature type="binding site" evidence="2">
    <location>
        <position position="79"/>
    </location>
    <ligand>
        <name>Mg(2+)</name>
        <dbReference type="ChEBI" id="CHEBI:18420"/>
        <label>2</label>
    </ligand>
</feature>
<dbReference type="GO" id="GO:0009229">
    <property type="term" value="P:thiamine diphosphate biosynthetic process"/>
    <property type="evidence" value="ECO:0007669"/>
    <property type="project" value="UniProtKB-UniRule"/>
</dbReference>
<dbReference type="InterPro" id="IPR036676">
    <property type="entry name" value="PurM-like_C_sf"/>
</dbReference>
<feature type="binding site" evidence="2">
    <location>
        <position position="50"/>
    </location>
    <ligand>
        <name>Mg(2+)</name>
        <dbReference type="ChEBI" id="CHEBI:18420"/>
        <label>1</label>
    </ligand>
</feature>
<keyword evidence="6" id="KW-1185">Reference proteome</keyword>
<dbReference type="InterPro" id="IPR036921">
    <property type="entry name" value="PurM-like_N_sf"/>
</dbReference>
<feature type="binding site" evidence="2">
    <location>
        <position position="33"/>
    </location>
    <ligand>
        <name>Mg(2+)</name>
        <dbReference type="ChEBI" id="CHEBI:18420"/>
        <label>4</label>
    </ligand>
</feature>
<feature type="binding site" evidence="2">
    <location>
        <position position="155"/>
    </location>
    <ligand>
        <name>ATP</name>
        <dbReference type="ChEBI" id="CHEBI:30616"/>
    </ligand>
</feature>
<comment type="similarity">
    <text evidence="2">Belongs to the thiamine-monophosphate kinase family.</text>
</comment>
<feature type="binding site" evidence="2">
    <location>
        <position position="204"/>
    </location>
    <ligand>
        <name>ATP</name>
        <dbReference type="ChEBI" id="CHEBI:30616"/>
    </ligand>
</feature>
<dbReference type="GO" id="GO:0009228">
    <property type="term" value="P:thiamine biosynthetic process"/>
    <property type="evidence" value="ECO:0007669"/>
    <property type="project" value="UniProtKB-KW"/>
</dbReference>
<dbReference type="PANTHER" id="PTHR30270:SF0">
    <property type="entry name" value="THIAMINE-MONOPHOSPHATE KINASE"/>
    <property type="match status" value="1"/>
</dbReference>
<feature type="binding site" evidence="2">
    <location>
        <position position="79"/>
    </location>
    <ligand>
        <name>Mg(2+)</name>
        <dbReference type="ChEBI" id="CHEBI:18420"/>
        <label>4</label>
    </ligand>
</feature>
<dbReference type="HAMAP" id="MF_02128">
    <property type="entry name" value="TMP_kinase"/>
    <property type="match status" value="1"/>
</dbReference>
<dbReference type="InterPro" id="IPR016188">
    <property type="entry name" value="PurM-like_N"/>
</dbReference>
<dbReference type="PIRSF" id="PIRSF005303">
    <property type="entry name" value="Thiam_monoph_kin"/>
    <property type="match status" value="1"/>
</dbReference>
<feature type="domain" description="PurM-like C-terminal" evidence="4">
    <location>
        <begin position="186"/>
        <end position="263"/>
    </location>
</feature>
<dbReference type="SUPFAM" id="SSF56042">
    <property type="entry name" value="PurM C-terminal domain-like"/>
    <property type="match status" value="1"/>
</dbReference>
<evidence type="ECO:0000313" key="5">
    <source>
        <dbReference type="EMBL" id="MBK1853879.1"/>
    </source>
</evidence>
<dbReference type="Proteomes" id="UP000634206">
    <property type="component" value="Unassembled WGS sequence"/>
</dbReference>
<evidence type="ECO:0000256" key="1">
    <source>
        <dbReference type="ARBA" id="ARBA00022977"/>
    </source>
</evidence>
<keyword evidence="2" id="KW-0460">Magnesium</keyword>
<keyword evidence="2 5" id="KW-0418">Kinase</keyword>
<comment type="caution">
    <text evidence="5">The sequence shown here is derived from an EMBL/GenBank/DDBJ whole genome shotgun (WGS) entry which is preliminary data.</text>
</comment>
<feature type="binding site" evidence="2">
    <location>
        <position position="51"/>
    </location>
    <ligand>
        <name>Mg(2+)</name>
        <dbReference type="ChEBI" id="CHEBI:18420"/>
        <label>1</label>
    </ligand>
</feature>
<dbReference type="Gene3D" id="3.30.1330.10">
    <property type="entry name" value="PurM-like, N-terminal domain"/>
    <property type="match status" value="1"/>
</dbReference>
<keyword evidence="2" id="KW-0479">Metal-binding</keyword>
<dbReference type="EMBL" id="JAENIG010000001">
    <property type="protein sequence ID" value="MBK1853879.1"/>
    <property type="molecule type" value="Genomic_DNA"/>
</dbReference>
<dbReference type="AlphaFoldDB" id="A0AAE2SA97"/>
<protein>
    <recommendedName>
        <fullName evidence="2">Thiamine-monophosphate kinase</fullName>
        <shortName evidence="2">TMP kinase</shortName>
        <shortName evidence="2">Thiamine-phosphate kinase</shortName>
        <ecNumber evidence="2">2.7.4.16</ecNumber>
    </recommendedName>
</protein>
<reference evidence="5" key="1">
    <citation type="submission" date="2021-01" db="EMBL/GenBank/DDBJ databases">
        <title>Modified the classification status of verrucomicrobia.</title>
        <authorList>
            <person name="Feng X."/>
        </authorList>
    </citation>
    <scope>NUCLEOTIDE SEQUENCE</scope>
    <source>
        <strain evidence="5">5K15</strain>
    </source>
</reference>
<evidence type="ECO:0000313" key="6">
    <source>
        <dbReference type="Proteomes" id="UP000634206"/>
    </source>
</evidence>
<feature type="binding site" evidence="2">
    <location>
        <position position="202"/>
    </location>
    <ligand>
        <name>Mg(2+)</name>
        <dbReference type="ChEBI" id="CHEBI:18420"/>
        <label>3</label>
    </ligand>
</feature>
<gene>
    <name evidence="2 5" type="primary">thiL</name>
    <name evidence="5" type="ORF">JIN83_02820</name>
</gene>
<keyword evidence="2 5" id="KW-0808">Transferase</keyword>
<evidence type="ECO:0000259" key="4">
    <source>
        <dbReference type="Pfam" id="PF02769"/>
    </source>
</evidence>
<comment type="catalytic activity">
    <reaction evidence="2">
        <text>thiamine phosphate + ATP = thiamine diphosphate + ADP</text>
        <dbReference type="Rhea" id="RHEA:15913"/>
        <dbReference type="ChEBI" id="CHEBI:30616"/>
        <dbReference type="ChEBI" id="CHEBI:37575"/>
        <dbReference type="ChEBI" id="CHEBI:58937"/>
        <dbReference type="ChEBI" id="CHEBI:456216"/>
        <dbReference type="EC" id="2.7.4.16"/>
    </reaction>
</comment>
<dbReference type="Gene3D" id="3.90.650.10">
    <property type="entry name" value="PurM-like C-terminal domain"/>
    <property type="match status" value="1"/>
</dbReference>
<dbReference type="InterPro" id="IPR006283">
    <property type="entry name" value="ThiL-like"/>
</dbReference>
<dbReference type="RefSeq" id="WP_309488483.1">
    <property type="nucleotide sequence ID" value="NZ_JAENIG010000001.1"/>
</dbReference>
<dbReference type="CDD" id="cd02194">
    <property type="entry name" value="ThiL"/>
    <property type="match status" value="1"/>
</dbReference>
<name>A0AAE2SA97_9BACT</name>
<sequence>MKQLTDIGEDALIARLVRDLESGADVVTGPGDDCAVVDIGHADRYQLLKTDCLVEGVHYLADAEAEKVGWKAIARVVSDFAAMGGTPSQLLVTLVMPGGQSVDYLEQLYRGMQQCAAQFGAVISGGETSSVPTGSAAVISVAGTGWVRKDQLVLRSGGQVGDLVMVTGLLGGSIRGKHLSFTPRVTEAAWLAEYFPLHAMMDLSDGVAKDLPRLATMSGCGFIIREDQVPCSENVDVAAALGDGEDYELLFTIAPDHLERLQSEWGRQFPDLALSVLGELTVAEVGIQSEAGGWEHFTS</sequence>
<feature type="binding site" evidence="2">
    <location>
        <position position="245"/>
    </location>
    <ligand>
        <name>substrate</name>
    </ligand>
</feature>
<comment type="miscellaneous">
    <text evidence="2">Reaction mechanism of ThiL seems to utilize a direct, inline transfer of the gamma-phosphate of ATP to TMP rather than a phosphorylated enzyme intermediate.</text>
</comment>
<dbReference type="NCBIfam" id="TIGR01379">
    <property type="entry name" value="thiL"/>
    <property type="match status" value="1"/>
</dbReference>
<proteinExistence type="inferred from homology"/>
<accession>A0AAE2SA97</accession>
<keyword evidence="2" id="KW-0067">ATP-binding</keyword>
<evidence type="ECO:0000256" key="2">
    <source>
        <dbReference type="HAMAP-Rule" id="MF_02128"/>
    </source>
</evidence>
<evidence type="ECO:0000259" key="3">
    <source>
        <dbReference type="Pfam" id="PF00586"/>
    </source>
</evidence>
<dbReference type="GO" id="GO:0000287">
    <property type="term" value="F:magnesium ion binding"/>
    <property type="evidence" value="ECO:0007669"/>
    <property type="project" value="UniProtKB-UniRule"/>
</dbReference>
<feature type="binding site" evidence="2">
    <location>
        <position position="58"/>
    </location>
    <ligand>
        <name>substrate</name>
    </ligand>
</feature>
<dbReference type="GO" id="GO:0009030">
    <property type="term" value="F:thiamine-phosphate kinase activity"/>
    <property type="evidence" value="ECO:0007669"/>
    <property type="project" value="UniProtKB-UniRule"/>
</dbReference>
<dbReference type="Pfam" id="PF00586">
    <property type="entry name" value="AIRS"/>
    <property type="match status" value="1"/>
</dbReference>
<organism evidence="5 6">
    <name type="scientific">Oceaniferula flava</name>
    <dbReference type="NCBI Taxonomy" id="2800421"/>
    <lineage>
        <taxon>Bacteria</taxon>
        <taxon>Pseudomonadati</taxon>
        <taxon>Verrucomicrobiota</taxon>
        <taxon>Verrucomicrobiia</taxon>
        <taxon>Verrucomicrobiales</taxon>
        <taxon>Verrucomicrobiaceae</taxon>
        <taxon>Oceaniferula</taxon>
    </lineage>
</organism>
<dbReference type="GO" id="GO:0005524">
    <property type="term" value="F:ATP binding"/>
    <property type="evidence" value="ECO:0007669"/>
    <property type="project" value="UniProtKB-UniRule"/>
</dbReference>
<dbReference type="PANTHER" id="PTHR30270">
    <property type="entry name" value="THIAMINE-MONOPHOSPHATE KINASE"/>
    <property type="match status" value="1"/>
</dbReference>
<feature type="domain" description="PurM-like N-terminal" evidence="3">
    <location>
        <begin position="31"/>
        <end position="147"/>
    </location>
</feature>
<feature type="binding site" evidence="2">
    <location>
        <position position="109"/>
    </location>
    <ligand>
        <name>ATP</name>
        <dbReference type="ChEBI" id="CHEBI:30616"/>
    </ligand>
</feature>
<keyword evidence="1 2" id="KW-0784">Thiamine biosynthesis</keyword>
<feature type="binding site" evidence="2">
    <location>
        <position position="294"/>
    </location>
    <ligand>
        <name>substrate</name>
    </ligand>
</feature>
<feature type="binding site" evidence="2">
    <location>
        <position position="33"/>
    </location>
    <ligand>
        <name>Mg(2+)</name>
        <dbReference type="ChEBI" id="CHEBI:18420"/>
        <label>3</label>
    </ligand>
</feature>